<dbReference type="NCBIfam" id="TIGR02669">
    <property type="entry name" value="SpoIID_LytB"/>
    <property type="match status" value="1"/>
</dbReference>
<evidence type="ECO:0000313" key="4">
    <source>
        <dbReference type="Proteomes" id="UP001310386"/>
    </source>
</evidence>
<keyword evidence="4" id="KW-1185">Reference proteome</keyword>
<reference evidence="3" key="1">
    <citation type="submission" date="2023-12" db="EMBL/GenBank/DDBJ databases">
        <title>Fervidustalea candida gen. nov., sp. nov., a novel member of the family Paenibacillaceae isolated from a geothermal area.</title>
        <authorList>
            <person name="Li W.-J."/>
            <person name="Jiao J.-Y."/>
            <person name="Chen Y."/>
        </authorList>
    </citation>
    <scope>NUCLEOTIDE SEQUENCE</scope>
    <source>
        <strain evidence="3">SYSU GA230002</strain>
    </source>
</reference>
<evidence type="ECO:0000259" key="2">
    <source>
        <dbReference type="PROSITE" id="PS51724"/>
    </source>
</evidence>
<keyword evidence="1" id="KW-0732">Signal</keyword>
<dbReference type="InterPro" id="IPR013693">
    <property type="entry name" value="SpoIID/LytB_N"/>
</dbReference>
<dbReference type="PROSITE" id="PS51257">
    <property type="entry name" value="PROKAR_LIPOPROTEIN"/>
    <property type="match status" value="1"/>
</dbReference>
<dbReference type="PROSITE" id="PS51724">
    <property type="entry name" value="SPOR"/>
    <property type="match status" value="1"/>
</dbReference>
<dbReference type="Proteomes" id="UP001310386">
    <property type="component" value="Unassembled WGS sequence"/>
</dbReference>
<dbReference type="EMBL" id="JAYJLD010000012">
    <property type="protein sequence ID" value="MEB3102038.1"/>
    <property type="molecule type" value="Genomic_DNA"/>
</dbReference>
<gene>
    <name evidence="3" type="ORF">VF724_10215</name>
</gene>
<dbReference type="PANTHER" id="PTHR30032:SF4">
    <property type="entry name" value="AMIDASE ENHANCER"/>
    <property type="match status" value="1"/>
</dbReference>
<protein>
    <submittedName>
        <fullName evidence="3">SpoIID/LytB domain-containing protein</fullName>
    </submittedName>
</protein>
<proteinExistence type="predicted"/>
<dbReference type="SUPFAM" id="SSF110997">
    <property type="entry name" value="Sporulation related repeat"/>
    <property type="match status" value="1"/>
</dbReference>
<dbReference type="RefSeq" id="WP_371754156.1">
    <property type="nucleotide sequence ID" value="NZ_JAYJLD010000012.1"/>
</dbReference>
<accession>A0ABU5ZHP9</accession>
<evidence type="ECO:0000256" key="1">
    <source>
        <dbReference type="SAM" id="SignalP"/>
    </source>
</evidence>
<feature type="domain" description="SPOR" evidence="2">
    <location>
        <begin position="87"/>
        <end position="167"/>
    </location>
</feature>
<dbReference type="PANTHER" id="PTHR30032">
    <property type="entry name" value="N-ACETYLMURAMOYL-L-ALANINE AMIDASE-RELATED"/>
    <property type="match status" value="1"/>
</dbReference>
<feature type="chain" id="PRO_5046237006" evidence="1">
    <location>
        <begin position="29"/>
        <end position="705"/>
    </location>
</feature>
<sequence>MSLLHRSQPLIVSILVAACFLASLPFQADSSYAAIPKLDRIRVSLFIDKRGTVPSVTLSSPQSLQIGIRLPEGNRDLLSAGPNESVRISIDQYRVKLLETQSAASARNLYNKLEDSGFQPYLFKGSRKGAVVYQVYIGNFASSDEAGKAAATAAGIAGYASGTPVVAGPLHWIAGTFETEAQASARANGLSLLGIDAYPAYHQNSQGKAVYSVWIGEASTQAQLNEIKSSALKAAPDLQLVKPDTNAPYLLKREDASFSSSGTVMEHLFFNANGEKVWASSASPGIRVQERYRRNYRGGIEVSQYNGKLAVINELPFEQYLYSVVGSEMGSGWPLEALKAQAVVSRTYALTLGLKYKIANISDTTYDQAYFGMDKESADAITAVDKTKGEVVVNKDGLITPFYYSNSGGLTADASEVWGSPLSYIKSVPSPDQDIQDKKLSWYRIVLPDGKVGYIRSDFVKITGRTNPAGLPILESLDSGINVRSAPYVDNNSNGPIAQVNVGDSFVAIDKVPESNSFSWIRGPFTAEEIMASINANVSASSIPEPLLTLNVTKRGPSGRVMDMQANGQEIKVSRPDSYRTVMNGLPSTRFDVEETGRYTVLGAKGTKRSFPESKGGLYAVSGSSSVSSETGSDVSQLTGDNLLLMNENRQVRLATRQPEFRFVGLGYGHGLGMSQWGARALAELQYDYKYILQYYYKDISIVKE</sequence>
<comment type="caution">
    <text evidence="3">The sequence shown here is derived from an EMBL/GenBank/DDBJ whole genome shotgun (WGS) entry which is preliminary data.</text>
</comment>
<dbReference type="InterPro" id="IPR051922">
    <property type="entry name" value="Bact_Sporulation_Assoc"/>
</dbReference>
<dbReference type="Gene3D" id="3.30.70.1070">
    <property type="entry name" value="Sporulation related repeat"/>
    <property type="match status" value="1"/>
</dbReference>
<evidence type="ECO:0000313" key="3">
    <source>
        <dbReference type="EMBL" id="MEB3102038.1"/>
    </source>
</evidence>
<feature type="signal peptide" evidence="1">
    <location>
        <begin position="1"/>
        <end position="28"/>
    </location>
</feature>
<dbReference type="Pfam" id="PF05036">
    <property type="entry name" value="SPOR"/>
    <property type="match status" value="1"/>
</dbReference>
<name>A0ABU5ZHP9_9BACL</name>
<dbReference type="InterPro" id="IPR013486">
    <property type="entry name" value="SpoIID/LytB"/>
</dbReference>
<dbReference type="InterPro" id="IPR007730">
    <property type="entry name" value="SPOR-like_dom"/>
</dbReference>
<dbReference type="Pfam" id="PF08486">
    <property type="entry name" value="SpoIID"/>
    <property type="match status" value="1"/>
</dbReference>
<dbReference type="InterPro" id="IPR036680">
    <property type="entry name" value="SPOR-like_sf"/>
</dbReference>
<organism evidence="3 4">
    <name type="scientific">Ferviditalea candida</name>
    <dbReference type="NCBI Taxonomy" id="3108399"/>
    <lineage>
        <taxon>Bacteria</taxon>
        <taxon>Bacillati</taxon>
        <taxon>Bacillota</taxon>
        <taxon>Bacilli</taxon>
        <taxon>Bacillales</taxon>
        <taxon>Paenibacillaceae</taxon>
        <taxon>Ferviditalea</taxon>
    </lineage>
</organism>